<dbReference type="SUPFAM" id="SSF49482">
    <property type="entry name" value="Aromatic compound dioxygenase"/>
    <property type="match status" value="1"/>
</dbReference>
<dbReference type="EMBL" id="KV460222">
    <property type="protein sequence ID" value="OBT97398.1"/>
    <property type="molecule type" value="Genomic_DNA"/>
</dbReference>
<dbReference type="PANTHER" id="PTHR34315">
    <property type="match status" value="1"/>
</dbReference>
<sequence length="445" mass="46479">MVYFSKAFVAAVAAVLATQVVAHPEHDISQEIAERNAFLKNSARRDLSHCADALRKRGVEDASVKRREDAIAKARADRGLPLKRREVVRRDATDESHLSSLDVSPTTSGVEDIIFSNSSCLLSPEGEEGPFYVQGEYVRSDIRDDQPGVEVILDLQFIDISTCLPIVDLTADIWHCNSTGVYAGVISQGNGDSTDASNIDATFLRGLQATDENGVAQFTSIFPGHYSGRATHVHVEAHLNGEVLSNNTYTGGTIAHIGQFFFDQDLITEVEALSPYSTNTIAITTNAEDRVVQGELVNDSDPMLNYVLLGETVVDGLFMWISLAVNSTATYTASPAAELAADGGHAVEGGGNVGGGSGGGAMGNGTMPSGGGPSGTAPPGVVGTDVGSASVTATVNGTSSVTSAIMTATFTSGGENRNIPGFAKLGFKKPKSGKEAAKKHGAKGQ</sequence>
<evidence type="ECO:0000256" key="1">
    <source>
        <dbReference type="SAM" id="MobiDB-lite"/>
    </source>
</evidence>
<organism evidence="4 5">
    <name type="scientific">Pseudogymnoascus verrucosus</name>
    <dbReference type="NCBI Taxonomy" id="342668"/>
    <lineage>
        <taxon>Eukaryota</taxon>
        <taxon>Fungi</taxon>
        <taxon>Dikarya</taxon>
        <taxon>Ascomycota</taxon>
        <taxon>Pezizomycotina</taxon>
        <taxon>Leotiomycetes</taxon>
        <taxon>Thelebolales</taxon>
        <taxon>Thelebolaceae</taxon>
        <taxon>Pseudogymnoascus</taxon>
    </lineage>
</organism>
<dbReference type="OrthoDB" id="121380at2759"/>
<dbReference type="GO" id="GO:0016702">
    <property type="term" value="F:oxidoreductase activity, acting on single donors with incorporation of molecular oxygen, incorporation of two atoms of oxygen"/>
    <property type="evidence" value="ECO:0007669"/>
    <property type="project" value="InterPro"/>
</dbReference>
<dbReference type="PANTHER" id="PTHR34315:SF1">
    <property type="entry name" value="INTRADIOL RING-CLEAVAGE DIOXYGENASES DOMAIN-CONTAINING PROTEIN-RELATED"/>
    <property type="match status" value="1"/>
</dbReference>
<dbReference type="GO" id="GO:0008199">
    <property type="term" value="F:ferric iron binding"/>
    <property type="evidence" value="ECO:0007669"/>
    <property type="project" value="InterPro"/>
</dbReference>
<dbReference type="InterPro" id="IPR000627">
    <property type="entry name" value="Intradiol_dOase_C"/>
</dbReference>
<dbReference type="STRING" id="342668.A0A1B8GNN0"/>
<dbReference type="Gene3D" id="2.60.130.10">
    <property type="entry name" value="Aromatic compound dioxygenase"/>
    <property type="match status" value="1"/>
</dbReference>
<dbReference type="CDD" id="cd03457">
    <property type="entry name" value="intradiol_dioxygenase_like"/>
    <property type="match status" value="1"/>
</dbReference>
<dbReference type="RefSeq" id="XP_018131131.1">
    <property type="nucleotide sequence ID" value="XM_018273788.2"/>
</dbReference>
<feature type="region of interest" description="Disordered" evidence="1">
    <location>
        <begin position="411"/>
        <end position="445"/>
    </location>
</feature>
<feature type="region of interest" description="Disordered" evidence="1">
    <location>
        <begin position="350"/>
        <end position="383"/>
    </location>
</feature>
<dbReference type="Proteomes" id="UP000091956">
    <property type="component" value="Unassembled WGS sequence"/>
</dbReference>
<reference evidence="5" key="2">
    <citation type="journal article" date="2018" name="Nat. Commun.">
        <title>Extreme sensitivity to ultraviolet light in the fungal pathogen causing white-nose syndrome of bats.</title>
        <authorList>
            <person name="Palmer J.M."/>
            <person name="Drees K.P."/>
            <person name="Foster J.T."/>
            <person name="Lindner D.L."/>
        </authorList>
    </citation>
    <scope>NUCLEOTIDE SEQUENCE [LARGE SCALE GENOMIC DNA]</scope>
    <source>
        <strain evidence="5">UAMH 10579</strain>
    </source>
</reference>
<gene>
    <name evidence="4" type="ORF">VE01_04313</name>
</gene>
<feature type="signal peptide" evidence="2">
    <location>
        <begin position="1"/>
        <end position="22"/>
    </location>
</feature>
<keyword evidence="2" id="KW-0732">Signal</keyword>
<evidence type="ECO:0000256" key="2">
    <source>
        <dbReference type="SAM" id="SignalP"/>
    </source>
</evidence>
<dbReference type="Pfam" id="PF00775">
    <property type="entry name" value="Dioxygenase_C"/>
    <property type="match status" value="1"/>
</dbReference>
<reference evidence="4 5" key="1">
    <citation type="submission" date="2016-03" db="EMBL/GenBank/DDBJ databases">
        <title>Comparative genomics of Pseudogymnoascus destructans, the fungus causing white-nose syndrome of bats.</title>
        <authorList>
            <person name="Palmer J.M."/>
            <person name="Drees K.P."/>
            <person name="Foster J.T."/>
            <person name="Lindner D.L."/>
        </authorList>
    </citation>
    <scope>NUCLEOTIDE SEQUENCE [LARGE SCALE GENOMIC DNA]</scope>
    <source>
        <strain evidence="4 5">UAMH 10579</strain>
    </source>
</reference>
<evidence type="ECO:0000313" key="5">
    <source>
        <dbReference type="Proteomes" id="UP000091956"/>
    </source>
</evidence>
<evidence type="ECO:0000313" key="4">
    <source>
        <dbReference type="EMBL" id="OBT97398.1"/>
    </source>
</evidence>
<dbReference type="InterPro" id="IPR015889">
    <property type="entry name" value="Intradiol_dOase_core"/>
</dbReference>
<name>A0A1B8GNN0_9PEZI</name>
<protein>
    <recommendedName>
        <fullName evidence="3">Intradiol ring-cleavage dioxygenases domain-containing protein</fullName>
    </recommendedName>
</protein>
<feature type="compositionally biased region" description="Gly residues" evidence="1">
    <location>
        <begin position="350"/>
        <end position="374"/>
    </location>
</feature>
<evidence type="ECO:0000259" key="3">
    <source>
        <dbReference type="Pfam" id="PF00775"/>
    </source>
</evidence>
<accession>A0A1B8GNN0</accession>
<keyword evidence="5" id="KW-1185">Reference proteome</keyword>
<feature type="domain" description="Intradiol ring-cleavage dioxygenases" evidence="3">
    <location>
        <begin position="136"/>
        <end position="230"/>
    </location>
</feature>
<proteinExistence type="predicted"/>
<feature type="chain" id="PRO_5008608914" description="Intradiol ring-cleavage dioxygenases domain-containing protein" evidence="2">
    <location>
        <begin position="23"/>
        <end position="445"/>
    </location>
</feature>
<dbReference type="AlphaFoldDB" id="A0A1B8GNN0"/>
<dbReference type="GeneID" id="28837699"/>